<evidence type="ECO:0000256" key="8">
    <source>
        <dbReference type="ARBA" id="ARBA00031423"/>
    </source>
</evidence>
<protein>
    <recommendedName>
        <fullName evidence="4 10">4-alpha-glucanotransferase</fullName>
        <ecNumber evidence="3 10">2.4.1.25</ecNumber>
    </recommendedName>
    <alternativeName>
        <fullName evidence="8 10">Amylomaltase</fullName>
    </alternativeName>
    <alternativeName>
        <fullName evidence="9 10">Disproportionating enzyme</fullName>
    </alternativeName>
</protein>
<accession>A0A371XA25</accession>
<dbReference type="InterPro" id="IPR003385">
    <property type="entry name" value="Glyco_hydro_77"/>
</dbReference>
<evidence type="ECO:0000256" key="4">
    <source>
        <dbReference type="ARBA" id="ARBA00020295"/>
    </source>
</evidence>
<gene>
    <name evidence="11" type="primary">malQ</name>
    <name evidence="11" type="ORF">DYI37_01045</name>
</gene>
<evidence type="ECO:0000256" key="7">
    <source>
        <dbReference type="ARBA" id="ARBA00023277"/>
    </source>
</evidence>
<dbReference type="RefSeq" id="WP_116681338.1">
    <property type="nucleotide sequence ID" value="NZ_QURL01000001.1"/>
</dbReference>
<keyword evidence="7 10" id="KW-0119">Carbohydrate metabolism</keyword>
<comment type="similarity">
    <text evidence="2 10">Belongs to the disproportionating enzyme family.</text>
</comment>
<comment type="catalytic activity">
    <reaction evidence="1 10">
        <text>Transfers a segment of a (1-&gt;4)-alpha-D-glucan to a new position in an acceptor, which may be glucose or a (1-&gt;4)-alpha-D-glucan.</text>
        <dbReference type="EC" id="2.4.1.25"/>
    </reaction>
</comment>
<dbReference type="PANTHER" id="PTHR32438">
    <property type="entry name" value="4-ALPHA-GLUCANOTRANSFERASE DPE1, CHLOROPLASTIC/AMYLOPLASTIC"/>
    <property type="match status" value="1"/>
</dbReference>
<evidence type="ECO:0000313" key="12">
    <source>
        <dbReference type="Proteomes" id="UP000264310"/>
    </source>
</evidence>
<dbReference type="SUPFAM" id="SSF51445">
    <property type="entry name" value="(Trans)glycosidases"/>
    <property type="match status" value="1"/>
</dbReference>
<evidence type="ECO:0000256" key="3">
    <source>
        <dbReference type="ARBA" id="ARBA00012560"/>
    </source>
</evidence>
<proteinExistence type="inferred from homology"/>
<keyword evidence="5 10" id="KW-0328">Glycosyltransferase</keyword>
<comment type="caution">
    <text evidence="11">The sequence shown here is derived from an EMBL/GenBank/DDBJ whole genome shotgun (WGS) entry which is preliminary data.</text>
</comment>
<dbReference type="AlphaFoldDB" id="A0A371XA25"/>
<keyword evidence="12" id="KW-1185">Reference proteome</keyword>
<keyword evidence="6 10" id="KW-0808">Transferase</keyword>
<evidence type="ECO:0000256" key="1">
    <source>
        <dbReference type="ARBA" id="ARBA00000439"/>
    </source>
</evidence>
<dbReference type="EMBL" id="QURL01000001">
    <property type="protein sequence ID" value="RFC66087.1"/>
    <property type="molecule type" value="Genomic_DNA"/>
</dbReference>
<dbReference type="PANTHER" id="PTHR32438:SF5">
    <property type="entry name" value="4-ALPHA-GLUCANOTRANSFERASE DPE1, CHLOROPLASTIC_AMYLOPLASTIC"/>
    <property type="match status" value="1"/>
</dbReference>
<name>A0A371XA25_9HYPH</name>
<dbReference type="GO" id="GO:0004134">
    <property type="term" value="F:4-alpha-glucanotransferase activity"/>
    <property type="evidence" value="ECO:0007669"/>
    <property type="project" value="UniProtKB-EC"/>
</dbReference>
<dbReference type="Gene3D" id="3.20.20.80">
    <property type="entry name" value="Glycosidases"/>
    <property type="match status" value="1"/>
</dbReference>
<dbReference type="Proteomes" id="UP000264310">
    <property type="component" value="Unassembled WGS sequence"/>
</dbReference>
<sequence length="618" mass="67849">MAASLDALAESHGIQIVYRSEMGETRELSDETKADLLKVLSVDPESGSEGRFGEAAQEPSKTCPLPAVVTDRRHWGVACQLYGLRSHRSLGMGDFEDLGRFAVLAAGLGASFVGVNPLHALFMADGGRYSPYSPSSRRFNNPLYLAVDEIQGGPEAIAELKSEAPDLFRGLNGELVDYPAVSRVKNRLLRAVFENRCEDIRASQAFERFVSTGGAALHAFALFEAISAHEVASGGPAGWHGWREALKDRNSAEVVAFEDEHDREILFHKWLQFEADEQIASVQARAKSAGMAIGLYLDLAVGVAPDGAETWADPALTVASARVGSPPDMFNSSGQDWGLAPLSPTALAERDYRPLRQAFSQLTLHAGAARIDHAMGLARLWWIPEGKPSSKGGYVRYPLGDMIDAVAQASSDNHCLVIGEDLGTVPEGFRDQMEAANILSYRVLYFEKRNEDFILPSAYPRLALACVSTHDLAPLAGWWQGTDIKLRQEAGTQNEEATARDLDGRREERIDLLVALRKASLIPGDYERMLNGEEPLSGELSQTLSEAVHRFVARSGSLLFAVQLEDMLGATHQPNLPGTTDQYPNWRIRQDVALEDLEDHQRFQSMARAMREERPNHS</sequence>
<dbReference type="EC" id="2.4.1.25" evidence="3 10"/>
<reference evidence="11 12" key="1">
    <citation type="submission" date="2018-08" db="EMBL/GenBank/DDBJ databases">
        <title>Fulvimarina sp. 85, whole genome shotgun sequence.</title>
        <authorList>
            <person name="Tuo L."/>
        </authorList>
    </citation>
    <scope>NUCLEOTIDE SEQUENCE [LARGE SCALE GENOMIC DNA]</scope>
    <source>
        <strain evidence="11 12">85</strain>
    </source>
</reference>
<evidence type="ECO:0000313" key="11">
    <source>
        <dbReference type="EMBL" id="RFC66087.1"/>
    </source>
</evidence>
<evidence type="ECO:0000256" key="6">
    <source>
        <dbReference type="ARBA" id="ARBA00022679"/>
    </source>
</evidence>
<evidence type="ECO:0000256" key="5">
    <source>
        <dbReference type="ARBA" id="ARBA00022676"/>
    </source>
</evidence>
<dbReference type="OrthoDB" id="9763489at2"/>
<dbReference type="NCBIfam" id="TIGR00217">
    <property type="entry name" value="malQ"/>
    <property type="match status" value="1"/>
</dbReference>
<dbReference type="GO" id="GO:0005975">
    <property type="term" value="P:carbohydrate metabolic process"/>
    <property type="evidence" value="ECO:0007669"/>
    <property type="project" value="InterPro"/>
</dbReference>
<dbReference type="InterPro" id="IPR017853">
    <property type="entry name" value="GH"/>
</dbReference>
<organism evidence="11 12">
    <name type="scientific">Fulvimarina endophytica</name>
    <dbReference type="NCBI Taxonomy" id="2293836"/>
    <lineage>
        <taxon>Bacteria</taxon>
        <taxon>Pseudomonadati</taxon>
        <taxon>Pseudomonadota</taxon>
        <taxon>Alphaproteobacteria</taxon>
        <taxon>Hyphomicrobiales</taxon>
        <taxon>Aurantimonadaceae</taxon>
        <taxon>Fulvimarina</taxon>
    </lineage>
</organism>
<evidence type="ECO:0000256" key="2">
    <source>
        <dbReference type="ARBA" id="ARBA00005684"/>
    </source>
</evidence>
<evidence type="ECO:0000256" key="9">
    <source>
        <dbReference type="ARBA" id="ARBA00031501"/>
    </source>
</evidence>
<dbReference type="Pfam" id="PF02446">
    <property type="entry name" value="Glyco_hydro_77"/>
    <property type="match status" value="1"/>
</dbReference>
<evidence type="ECO:0000256" key="10">
    <source>
        <dbReference type="RuleBase" id="RU361207"/>
    </source>
</evidence>